<evidence type="ECO:0000313" key="8">
    <source>
        <dbReference type="Proteomes" id="UP000249091"/>
    </source>
</evidence>
<dbReference type="InterPro" id="IPR036523">
    <property type="entry name" value="SurE-like_sf"/>
</dbReference>
<organism evidence="7 8">
    <name type="scientific">Rhodococcus coprophilus</name>
    <dbReference type="NCBI Taxonomy" id="38310"/>
    <lineage>
        <taxon>Bacteria</taxon>
        <taxon>Bacillati</taxon>
        <taxon>Actinomycetota</taxon>
        <taxon>Actinomycetes</taxon>
        <taxon>Mycobacteriales</taxon>
        <taxon>Nocardiaceae</taxon>
        <taxon>Rhodococcus</taxon>
    </lineage>
</organism>
<dbReference type="GO" id="GO:0008253">
    <property type="term" value="F:5'-nucleotidase activity"/>
    <property type="evidence" value="ECO:0007669"/>
    <property type="project" value="UniProtKB-EC"/>
</dbReference>
<sequence length="269" mass="27886">MKALIVNDDGVDSPGLAALARVAVEAGLDVRVAAPHIERSGASASLTALEDDGRLEVSRRSIAGLPDVEVLAVHGSPALITFVASYGAFGETPDIVLSGINLGPNTGRAILHSGTVGAALTASAHGVRSVALSLNGLGSSGWETAEHVAERAVRWAMEHLEPGEVLNVNIPDVPVDDLLGLRAASLAEFGAVQAEITESDEDYDDNEEDDGTRTVTVSFRSIDIHGPDDTDAVLLSRGWATATVLQMPFEVAGSDLGGLEFSRDGETVS</sequence>
<reference evidence="7 8" key="1">
    <citation type="submission" date="2018-06" db="EMBL/GenBank/DDBJ databases">
        <authorList>
            <consortium name="Pathogen Informatics"/>
            <person name="Doyle S."/>
        </authorList>
    </citation>
    <scope>NUCLEOTIDE SEQUENCE [LARGE SCALE GENOMIC DNA]</scope>
    <source>
        <strain evidence="7 8">NCTC10994</strain>
    </source>
</reference>
<evidence type="ECO:0000259" key="6">
    <source>
        <dbReference type="Pfam" id="PF01975"/>
    </source>
</evidence>
<proteinExistence type="inferred from homology"/>
<keyword evidence="5 7" id="KW-0378">Hydrolase</keyword>
<accession>A0A2X4XKN4</accession>
<dbReference type="EC" id="3.1.3.5" evidence="3"/>
<dbReference type="Pfam" id="PF01975">
    <property type="entry name" value="SurE"/>
    <property type="match status" value="1"/>
</dbReference>
<evidence type="ECO:0000256" key="5">
    <source>
        <dbReference type="ARBA" id="ARBA00022801"/>
    </source>
</evidence>
<dbReference type="EMBL" id="LS483468">
    <property type="protein sequence ID" value="SQI37184.1"/>
    <property type="molecule type" value="Genomic_DNA"/>
</dbReference>
<dbReference type="Proteomes" id="UP000249091">
    <property type="component" value="Chromosome 1"/>
</dbReference>
<comment type="catalytic activity">
    <reaction evidence="1">
        <text>a ribonucleoside 5'-phosphate + H2O = a ribonucleoside + phosphate</text>
        <dbReference type="Rhea" id="RHEA:12484"/>
        <dbReference type="ChEBI" id="CHEBI:15377"/>
        <dbReference type="ChEBI" id="CHEBI:18254"/>
        <dbReference type="ChEBI" id="CHEBI:43474"/>
        <dbReference type="ChEBI" id="CHEBI:58043"/>
        <dbReference type="EC" id="3.1.3.5"/>
    </reaction>
</comment>
<protein>
    <recommendedName>
        <fullName evidence="3">5'-nucleotidase</fullName>
        <ecNumber evidence="3">3.1.3.5</ecNumber>
    </recommendedName>
</protein>
<dbReference type="PANTHER" id="PTHR30457">
    <property type="entry name" value="5'-NUCLEOTIDASE SURE"/>
    <property type="match status" value="1"/>
</dbReference>
<dbReference type="STRING" id="1219011.GCA_001895045_03811"/>
<evidence type="ECO:0000256" key="2">
    <source>
        <dbReference type="ARBA" id="ARBA00011062"/>
    </source>
</evidence>
<evidence type="ECO:0000313" key="7">
    <source>
        <dbReference type="EMBL" id="SQI37184.1"/>
    </source>
</evidence>
<dbReference type="PANTHER" id="PTHR30457:SF0">
    <property type="entry name" value="PHOSPHATASE, PUTATIVE (AFU_ORTHOLOGUE AFUA_4G01070)-RELATED"/>
    <property type="match status" value="1"/>
</dbReference>
<keyword evidence="8" id="KW-1185">Reference proteome</keyword>
<name>A0A2X4XKN4_9NOCA</name>
<gene>
    <name evidence="7" type="primary">surE</name>
    <name evidence="7" type="ORF">NCTC10994_03509</name>
</gene>
<evidence type="ECO:0000256" key="4">
    <source>
        <dbReference type="ARBA" id="ARBA00022723"/>
    </source>
</evidence>
<keyword evidence="4" id="KW-0479">Metal-binding</keyword>
<evidence type="ECO:0000256" key="3">
    <source>
        <dbReference type="ARBA" id="ARBA00012643"/>
    </source>
</evidence>
<dbReference type="InterPro" id="IPR030048">
    <property type="entry name" value="SurE"/>
</dbReference>
<dbReference type="KEGG" id="rcr:NCTC10994_03509"/>
<dbReference type="GO" id="GO:0046872">
    <property type="term" value="F:metal ion binding"/>
    <property type="evidence" value="ECO:0007669"/>
    <property type="project" value="UniProtKB-KW"/>
</dbReference>
<dbReference type="AlphaFoldDB" id="A0A2X4XKN4"/>
<feature type="domain" description="Survival protein SurE-like phosphatase/nucleotidase" evidence="6">
    <location>
        <begin position="4"/>
        <end position="187"/>
    </location>
</feature>
<dbReference type="RefSeq" id="WP_072704155.1">
    <property type="nucleotide sequence ID" value="NZ_JAFBBL010000001.1"/>
</dbReference>
<evidence type="ECO:0000256" key="1">
    <source>
        <dbReference type="ARBA" id="ARBA00000815"/>
    </source>
</evidence>
<dbReference type="InterPro" id="IPR002828">
    <property type="entry name" value="SurE-like_Pase/nucleotidase"/>
</dbReference>
<dbReference type="SUPFAM" id="SSF64167">
    <property type="entry name" value="SurE-like"/>
    <property type="match status" value="1"/>
</dbReference>
<comment type="similarity">
    <text evidence="2">Belongs to the SurE nucleotidase family.</text>
</comment>
<dbReference type="Gene3D" id="3.40.1210.10">
    <property type="entry name" value="Survival protein SurE-like phosphatase/nucleotidase"/>
    <property type="match status" value="1"/>
</dbReference>